<name>A0ABQ8BCH8_BRANA</name>
<dbReference type="Pfam" id="PF16321">
    <property type="entry name" value="Ribosom_S30AE_C"/>
    <property type="match status" value="1"/>
</dbReference>
<evidence type="ECO:0000256" key="1">
    <source>
        <dbReference type="ARBA" id="ARBA00022845"/>
    </source>
</evidence>
<keyword evidence="1" id="KW-0810">Translation regulation</keyword>
<reference evidence="4 5" key="1">
    <citation type="submission" date="2021-05" db="EMBL/GenBank/DDBJ databases">
        <title>Genome Assembly of Synthetic Allotetraploid Brassica napus Reveals Homoeologous Exchanges between Subgenomes.</title>
        <authorList>
            <person name="Davis J.T."/>
        </authorList>
    </citation>
    <scope>NUCLEOTIDE SEQUENCE [LARGE SCALE GENOMIC DNA]</scope>
    <source>
        <strain evidence="5">cv. Da-Ae</strain>
        <tissue evidence="4">Seedling</tissue>
    </source>
</reference>
<dbReference type="InterPro" id="IPR038416">
    <property type="entry name" value="Ribosom_S30AE_C_sf"/>
</dbReference>
<feature type="region of interest" description="Disordered" evidence="2">
    <location>
        <begin position="180"/>
        <end position="199"/>
    </location>
</feature>
<dbReference type="SUPFAM" id="SSF69754">
    <property type="entry name" value="Ribosome binding protein Y (YfiA homologue)"/>
    <property type="match status" value="1"/>
</dbReference>
<dbReference type="PANTHER" id="PTHR33231:SF1">
    <property type="entry name" value="30S RIBOSOMAL PROTEIN"/>
    <property type="match status" value="1"/>
</dbReference>
<dbReference type="InterPro" id="IPR050574">
    <property type="entry name" value="HPF/YfiA_ribosome-assoc"/>
</dbReference>
<evidence type="ECO:0000259" key="3">
    <source>
        <dbReference type="Pfam" id="PF16321"/>
    </source>
</evidence>
<comment type="caution">
    <text evidence="4">The sequence shown here is derived from an EMBL/GenBank/DDBJ whole genome shotgun (WGS) entry which is preliminary data.</text>
</comment>
<dbReference type="PANTHER" id="PTHR33231">
    <property type="entry name" value="30S RIBOSOMAL PROTEIN"/>
    <property type="match status" value="1"/>
</dbReference>
<dbReference type="InterPro" id="IPR003489">
    <property type="entry name" value="RHF/RaiA"/>
</dbReference>
<dbReference type="Proteomes" id="UP000824890">
    <property type="component" value="Unassembled WGS sequence"/>
</dbReference>
<feature type="domain" description="Sigma 54 modulation/S30EA ribosomal protein C-terminal" evidence="3">
    <location>
        <begin position="120"/>
        <end position="173"/>
    </location>
</feature>
<protein>
    <recommendedName>
        <fullName evidence="3">Sigma 54 modulation/S30EA ribosomal protein C-terminal domain-containing protein</fullName>
    </recommendedName>
</protein>
<dbReference type="InterPro" id="IPR032528">
    <property type="entry name" value="Ribosom_S30AE_C"/>
</dbReference>
<dbReference type="EMBL" id="JAGKQM010000011">
    <property type="protein sequence ID" value="KAH0902403.1"/>
    <property type="molecule type" value="Genomic_DNA"/>
</dbReference>
<dbReference type="CDD" id="cd00552">
    <property type="entry name" value="RaiA"/>
    <property type="match status" value="1"/>
</dbReference>
<dbReference type="Gene3D" id="3.30.505.50">
    <property type="entry name" value="Sigma 54 modulation/S30EA ribosomal protein, C-terminal domain"/>
    <property type="match status" value="1"/>
</dbReference>
<organism evidence="4 5">
    <name type="scientific">Brassica napus</name>
    <name type="common">Rape</name>
    <dbReference type="NCBI Taxonomy" id="3708"/>
    <lineage>
        <taxon>Eukaryota</taxon>
        <taxon>Viridiplantae</taxon>
        <taxon>Streptophyta</taxon>
        <taxon>Embryophyta</taxon>
        <taxon>Tracheophyta</taxon>
        <taxon>Spermatophyta</taxon>
        <taxon>Magnoliopsida</taxon>
        <taxon>eudicotyledons</taxon>
        <taxon>Gunneridae</taxon>
        <taxon>Pentapetalae</taxon>
        <taxon>rosids</taxon>
        <taxon>malvids</taxon>
        <taxon>Brassicales</taxon>
        <taxon>Brassicaceae</taxon>
        <taxon>Brassiceae</taxon>
        <taxon>Brassica</taxon>
    </lineage>
</organism>
<keyword evidence="5" id="KW-1185">Reference proteome</keyword>
<sequence length="199" mass="22442">MSWDGPLASVKLIIQGKNLERQLIKQHVEEKVGKAVQKHSHLVREVDVRLSVRGGEFGKGPRILRCEVTLFTKKHGVVRGEEDAETVYACIDLVREPVIEPVVEDVSDSRPGEEEDDLIKEIVRTKYFEMPPLAVAEAVEQLELVAHDFYGFQNEETGAINIVYKRREGGYGLIIPKKDGKSEKVEPLPTEQLNERSIA</sequence>
<gene>
    <name evidence="4" type="ORF">HID58_041906</name>
</gene>
<evidence type="ECO:0000313" key="5">
    <source>
        <dbReference type="Proteomes" id="UP000824890"/>
    </source>
</evidence>
<dbReference type="InterPro" id="IPR036567">
    <property type="entry name" value="RHF-like"/>
</dbReference>
<evidence type="ECO:0000256" key="2">
    <source>
        <dbReference type="SAM" id="MobiDB-lite"/>
    </source>
</evidence>
<dbReference type="Gene3D" id="3.30.160.100">
    <property type="entry name" value="Ribosome hibernation promotion factor-like"/>
    <property type="match status" value="1"/>
</dbReference>
<proteinExistence type="predicted"/>
<evidence type="ECO:0000313" key="4">
    <source>
        <dbReference type="EMBL" id="KAH0902403.1"/>
    </source>
</evidence>
<accession>A0ABQ8BCH8</accession>
<dbReference type="Pfam" id="PF02482">
    <property type="entry name" value="Ribosomal_S30AE"/>
    <property type="match status" value="1"/>
</dbReference>